<keyword evidence="3 5" id="KW-1133">Transmembrane helix</keyword>
<evidence type="ECO:0000256" key="1">
    <source>
        <dbReference type="ARBA" id="ARBA00004141"/>
    </source>
</evidence>
<dbReference type="AlphaFoldDB" id="A0A9X3S5K3"/>
<dbReference type="Pfam" id="PF13564">
    <property type="entry name" value="DoxX_2"/>
    <property type="match status" value="1"/>
</dbReference>
<evidence type="ECO:0000256" key="3">
    <source>
        <dbReference type="ARBA" id="ARBA00022989"/>
    </source>
</evidence>
<comment type="caution">
    <text evidence="6">The sequence shown here is derived from an EMBL/GenBank/DDBJ whole genome shotgun (WGS) entry which is preliminary data.</text>
</comment>
<dbReference type="RefSeq" id="WP_270046113.1">
    <property type="nucleotide sequence ID" value="NZ_JAPDOD010000078.1"/>
</dbReference>
<feature type="transmembrane region" description="Helical" evidence="5">
    <location>
        <begin position="45"/>
        <end position="63"/>
    </location>
</feature>
<keyword evidence="2 5" id="KW-0812">Transmembrane</keyword>
<proteinExistence type="predicted"/>
<evidence type="ECO:0000313" key="7">
    <source>
        <dbReference type="Proteomes" id="UP001149140"/>
    </source>
</evidence>
<reference evidence="6" key="1">
    <citation type="submission" date="2022-10" db="EMBL/GenBank/DDBJ databases">
        <title>The WGS of Solirubrobacter ginsenosidimutans DSM 21036.</title>
        <authorList>
            <person name="Jiang Z."/>
        </authorList>
    </citation>
    <scope>NUCLEOTIDE SEQUENCE</scope>
    <source>
        <strain evidence="6">DSM 21036</strain>
    </source>
</reference>
<dbReference type="InterPro" id="IPR032808">
    <property type="entry name" value="DoxX"/>
</dbReference>
<evidence type="ECO:0000256" key="5">
    <source>
        <dbReference type="SAM" id="Phobius"/>
    </source>
</evidence>
<keyword evidence="4 5" id="KW-0472">Membrane</keyword>
<comment type="subcellular location">
    <subcellularLocation>
        <location evidence="1">Membrane</location>
        <topology evidence="1">Multi-pass membrane protein</topology>
    </subcellularLocation>
</comment>
<dbReference type="GO" id="GO:0016020">
    <property type="term" value="C:membrane"/>
    <property type="evidence" value="ECO:0007669"/>
    <property type="project" value="UniProtKB-SubCell"/>
</dbReference>
<protein>
    <submittedName>
        <fullName evidence="6">DoxX family protein</fullName>
    </submittedName>
</protein>
<feature type="transmembrane region" description="Helical" evidence="5">
    <location>
        <begin position="101"/>
        <end position="120"/>
    </location>
</feature>
<keyword evidence="7" id="KW-1185">Reference proteome</keyword>
<accession>A0A9X3S5K3</accession>
<evidence type="ECO:0000256" key="4">
    <source>
        <dbReference type="ARBA" id="ARBA00023136"/>
    </source>
</evidence>
<organism evidence="6 7">
    <name type="scientific">Solirubrobacter ginsenosidimutans</name>
    <dbReference type="NCBI Taxonomy" id="490573"/>
    <lineage>
        <taxon>Bacteria</taxon>
        <taxon>Bacillati</taxon>
        <taxon>Actinomycetota</taxon>
        <taxon>Thermoleophilia</taxon>
        <taxon>Solirubrobacterales</taxon>
        <taxon>Solirubrobacteraceae</taxon>
        <taxon>Solirubrobacter</taxon>
    </lineage>
</organism>
<dbReference type="EMBL" id="JAPDOD010000078">
    <property type="protein sequence ID" value="MDA0166859.1"/>
    <property type="molecule type" value="Genomic_DNA"/>
</dbReference>
<feature type="transmembrane region" description="Helical" evidence="5">
    <location>
        <begin position="6"/>
        <end position="24"/>
    </location>
</feature>
<feature type="transmembrane region" description="Helical" evidence="5">
    <location>
        <begin position="69"/>
        <end position="89"/>
    </location>
</feature>
<name>A0A9X3S5K3_9ACTN</name>
<evidence type="ECO:0000256" key="2">
    <source>
        <dbReference type="ARBA" id="ARBA00022692"/>
    </source>
</evidence>
<gene>
    <name evidence="6" type="ORF">OM076_41745</name>
</gene>
<dbReference type="Proteomes" id="UP001149140">
    <property type="component" value="Unassembled WGS sequence"/>
</dbReference>
<sequence length="124" mass="12920">METVLWIVQGLLAAIFIATGVTKLTQPRAKLAAGPMRWAADVTDAQFRAIGALEVLGAVGLILPAALGVVPILTAFAALGLVLTMVGAIAIHRRYGETDRLAVPIVVLALALVVVVERFGSHSL</sequence>
<evidence type="ECO:0000313" key="6">
    <source>
        <dbReference type="EMBL" id="MDA0166859.1"/>
    </source>
</evidence>